<keyword evidence="2" id="KW-0472">Membrane</keyword>
<feature type="transmembrane region" description="Helical" evidence="2">
    <location>
        <begin position="21"/>
        <end position="40"/>
    </location>
</feature>
<dbReference type="Pfam" id="PF00657">
    <property type="entry name" value="Lipase_GDSL"/>
    <property type="match status" value="1"/>
</dbReference>
<dbReference type="InterPro" id="IPR001087">
    <property type="entry name" value="GDSL"/>
</dbReference>
<keyword evidence="2" id="KW-0812">Transmembrane</keyword>
<dbReference type="AlphaFoldDB" id="A0A8H5D6P9"/>
<keyword evidence="2" id="KW-1133">Transmembrane helix</keyword>
<evidence type="ECO:0008006" key="5">
    <source>
        <dbReference type="Google" id="ProtNLM"/>
    </source>
</evidence>
<dbReference type="Proteomes" id="UP000559027">
    <property type="component" value="Unassembled WGS sequence"/>
</dbReference>
<comment type="caution">
    <text evidence="3">The sequence shown here is derived from an EMBL/GenBank/DDBJ whole genome shotgun (WGS) entry which is preliminary data.</text>
</comment>
<dbReference type="CDD" id="cd01846">
    <property type="entry name" value="fatty_acyltransferase_like"/>
    <property type="match status" value="1"/>
</dbReference>
<protein>
    <recommendedName>
        <fullName evidence="5">Carbohydrate esterase family 16 protein</fullName>
    </recommendedName>
</protein>
<gene>
    <name evidence="3" type="ORF">D9756_007087</name>
</gene>
<name>A0A8H5D6P9_9AGAR</name>
<organism evidence="3 4">
    <name type="scientific">Leucocoprinus leucothites</name>
    <dbReference type="NCBI Taxonomy" id="201217"/>
    <lineage>
        <taxon>Eukaryota</taxon>
        <taxon>Fungi</taxon>
        <taxon>Dikarya</taxon>
        <taxon>Basidiomycota</taxon>
        <taxon>Agaricomycotina</taxon>
        <taxon>Agaricomycetes</taxon>
        <taxon>Agaricomycetidae</taxon>
        <taxon>Agaricales</taxon>
        <taxon>Agaricineae</taxon>
        <taxon>Agaricaceae</taxon>
        <taxon>Leucocoprinus</taxon>
    </lineage>
</organism>
<dbReference type="PANTHER" id="PTHR45648:SF22">
    <property type="entry name" value="GDSL LIPASE_ACYLHYDROLASE FAMILY PROTEIN (AFU_ORTHOLOGUE AFUA_4G14700)"/>
    <property type="match status" value="1"/>
</dbReference>
<sequence length="357" mass="39627">MLEQGSYQTRISNIDPIAEDSLFIALTALITLLPAIAVAGQAGHGHGNDDHGGNPTYPQPFHKNDLKALVTFGDSYTDTTWITNGGTIQWPQYVARYAGIDLYPYAKSGATCSNNITYRPFPPIPTFLGDERNHTIRLNERETLYSLWIGTNDIGVSSLLTGDNKASIVDVTECMINWVTTMYEHGARNFLFQNMVPLELTPLYSADSWPNRYWHLERNTTEWSVTVRELVLSGNALTKLMLGNLASKLHDINNGSRSGLMIGLFDSHTLFGDMYANPGNYLNGTAPAFNVTGCVDSCIYQVGESNESICTMVNGTDRDSYLWYDELHPSEQADRHVAKEVANIFEGTGSKFVTWLS</sequence>
<dbReference type="InterPro" id="IPR051058">
    <property type="entry name" value="GDSL_Est/Lipase"/>
</dbReference>
<dbReference type="InterPro" id="IPR036514">
    <property type="entry name" value="SGNH_hydro_sf"/>
</dbReference>
<reference evidence="3 4" key="1">
    <citation type="journal article" date="2020" name="ISME J.">
        <title>Uncovering the hidden diversity of litter-decomposition mechanisms in mushroom-forming fungi.</title>
        <authorList>
            <person name="Floudas D."/>
            <person name="Bentzer J."/>
            <person name="Ahren D."/>
            <person name="Johansson T."/>
            <person name="Persson P."/>
            <person name="Tunlid A."/>
        </authorList>
    </citation>
    <scope>NUCLEOTIDE SEQUENCE [LARGE SCALE GENOMIC DNA]</scope>
    <source>
        <strain evidence="3 4">CBS 146.42</strain>
    </source>
</reference>
<dbReference type="EMBL" id="JAACJO010000009">
    <property type="protein sequence ID" value="KAF5354174.1"/>
    <property type="molecule type" value="Genomic_DNA"/>
</dbReference>
<evidence type="ECO:0000313" key="4">
    <source>
        <dbReference type="Proteomes" id="UP000559027"/>
    </source>
</evidence>
<dbReference type="SUPFAM" id="SSF52266">
    <property type="entry name" value="SGNH hydrolase"/>
    <property type="match status" value="1"/>
</dbReference>
<keyword evidence="4" id="KW-1185">Reference proteome</keyword>
<dbReference type="Gene3D" id="3.40.50.1110">
    <property type="entry name" value="SGNH hydrolase"/>
    <property type="match status" value="1"/>
</dbReference>
<keyword evidence="1" id="KW-0378">Hydrolase</keyword>
<dbReference type="PANTHER" id="PTHR45648">
    <property type="entry name" value="GDSL LIPASE/ACYLHYDROLASE FAMILY PROTEIN (AFU_ORTHOLOGUE AFUA_4G14700)"/>
    <property type="match status" value="1"/>
</dbReference>
<dbReference type="GO" id="GO:0016788">
    <property type="term" value="F:hydrolase activity, acting on ester bonds"/>
    <property type="evidence" value="ECO:0007669"/>
    <property type="project" value="InterPro"/>
</dbReference>
<accession>A0A8H5D6P9</accession>
<evidence type="ECO:0000256" key="2">
    <source>
        <dbReference type="SAM" id="Phobius"/>
    </source>
</evidence>
<proteinExistence type="predicted"/>
<dbReference type="OrthoDB" id="1600564at2759"/>
<evidence type="ECO:0000256" key="1">
    <source>
        <dbReference type="ARBA" id="ARBA00022801"/>
    </source>
</evidence>
<evidence type="ECO:0000313" key="3">
    <source>
        <dbReference type="EMBL" id="KAF5354174.1"/>
    </source>
</evidence>